<feature type="compositionally biased region" description="Polar residues" evidence="1">
    <location>
        <begin position="1"/>
        <end position="12"/>
    </location>
</feature>
<proteinExistence type="predicted"/>
<feature type="region of interest" description="Disordered" evidence="1">
    <location>
        <begin position="174"/>
        <end position="198"/>
    </location>
</feature>
<evidence type="ECO:0000313" key="2">
    <source>
        <dbReference type="EMBL" id="KAA6364321.1"/>
    </source>
</evidence>
<feature type="compositionally biased region" description="Low complexity" evidence="1">
    <location>
        <begin position="177"/>
        <end position="193"/>
    </location>
</feature>
<comment type="caution">
    <text evidence="2">The sequence shown here is derived from an EMBL/GenBank/DDBJ whole genome shotgun (WGS) entry which is preliminary data.</text>
</comment>
<dbReference type="AlphaFoldDB" id="A0A5J4U2T3"/>
<feature type="region of interest" description="Disordered" evidence="1">
    <location>
        <begin position="1"/>
        <end position="22"/>
    </location>
</feature>
<evidence type="ECO:0000256" key="1">
    <source>
        <dbReference type="SAM" id="MobiDB-lite"/>
    </source>
</evidence>
<name>A0A5J4U2T3_9EUKA</name>
<gene>
    <name evidence="2" type="ORF">EZS28_040152</name>
</gene>
<reference evidence="2 3" key="1">
    <citation type="submission" date="2019-03" db="EMBL/GenBank/DDBJ databases">
        <title>Single cell metagenomics reveals metabolic interactions within the superorganism composed of flagellate Streblomastix strix and complex community of Bacteroidetes bacteria on its surface.</title>
        <authorList>
            <person name="Treitli S.C."/>
            <person name="Kolisko M."/>
            <person name="Husnik F."/>
            <person name="Keeling P."/>
            <person name="Hampl V."/>
        </authorList>
    </citation>
    <scope>NUCLEOTIDE SEQUENCE [LARGE SCALE GENOMIC DNA]</scope>
    <source>
        <strain evidence="2">ST1C</strain>
    </source>
</reference>
<evidence type="ECO:0000313" key="3">
    <source>
        <dbReference type="Proteomes" id="UP000324800"/>
    </source>
</evidence>
<protein>
    <submittedName>
        <fullName evidence="2">Uncharacterized protein</fullName>
    </submittedName>
</protein>
<dbReference type="EMBL" id="SNRW01021810">
    <property type="protein sequence ID" value="KAA6364321.1"/>
    <property type="molecule type" value="Genomic_DNA"/>
</dbReference>
<feature type="non-terminal residue" evidence="2">
    <location>
        <position position="1"/>
    </location>
</feature>
<dbReference type="Proteomes" id="UP000324800">
    <property type="component" value="Unassembled WGS sequence"/>
</dbReference>
<sequence length="249" mass="28618">IQGISGTSINSTHEADKATNDDLLQKLERQGIELKVMTEDNKIKKEQKFAEVKQDHSFTIRENEYLKLKQGDIVRIVEEVKEGMYTAFQEYVLFVSKDQFELIFDRLGEYDQKEINNNNNKINIKNKQILISPSRATELKQNEDASILEDILVDPFRNVRVKKGTETNINNSLVAQSPRTSSSRSNRLSPNNTYSPVQLQLRPSSANSAFRPQIRQQQINIQQIQCLEKFGLGVQSLLREKSLLNINNH</sequence>
<organism evidence="2 3">
    <name type="scientific">Streblomastix strix</name>
    <dbReference type="NCBI Taxonomy" id="222440"/>
    <lineage>
        <taxon>Eukaryota</taxon>
        <taxon>Metamonada</taxon>
        <taxon>Preaxostyla</taxon>
        <taxon>Oxymonadida</taxon>
        <taxon>Streblomastigidae</taxon>
        <taxon>Streblomastix</taxon>
    </lineage>
</organism>
<accession>A0A5J4U2T3</accession>
<feature type="compositionally biased region" description="Basic and acidic residues" evidence="1">
    <location>
        <begin position="13"/>
        <end position="22"/>
    </location>
</feature>